<reference evidence="1" key="1">
    <citation type="journal article" date="2020" name="mSystems">
        <title>Genome- and Community-Level Interaction Insights into Carbon Utilization and Element Cycling Functions of Hydrothermarchaeota in Hydrothermal Sediment.</title>
        <authorList>
            <person name="Zhou Z."/>
            <person name="Liu Y."/>
            <person name="Xu W."/>
            <person name="Pan J."/>
            <person name="Luo Z.H."/>
            <person name="Li M."/>
        </authorList>
    </citation>
    <scope>NUCLEOTIDE SEQUENCE [LARGE SCALE GENOMIC DNA]</scope>
    <source>
        <strain evidence="1">SpSt-767</strain>
    </source>
</reference>
<proteinExistence type="predicted"/>
<organism evidence="1">
    <name type="scientific">Desulfobacca acetoxidans</name>
    <dbReference type="NCBI Taxonomy" id="60893"/>
    <lineage>
        <taxon>Bacteria</taxon>
        <taxon>Pseudomonadati</taxon>
        <taxon>Thermodesulfobacteriota</taxon>
        <taxon>Desulfobaccia</taxon>
        <taxon>Desulfobaccales</taxon>
        <taxon>Desulfobaccaceae</taxon>
        <taxon>Desulfobacca</taxon>
    </lineage>
</organism>
<comment type="caution">
    <text evidence="1">The sequence shown here is derived from an EMBL/GenBank/DDBJ whole genome shotgun (WGS) entry which is preliminary data.</text>
</comment>
<name>A0A7V6A384_9BACT</name>
<evidence type="ECO:0000313" key="1">
    <source>
        <dbReference type="EMBL" id="HHS29432.1"/>
    </source>
</evidence>
<protein>
    <submittedName>
        <fullName evidence="1">Uncharacterized protein</fullName>
    </submittedName>
</protein>
<dbReference type="AlphaFoldDB" id="A0A7V6A384"/>
<accession>A0A7V6A384</accession>
<gene>
    <name evidence="1" type="ORF">ENV52_07005</name>
</gene>
<sequence length="106" mass="12316">MIKLLSEKHSRQVHEGMHKKLFPLLRKPERGNQGFIMLNENGQDITSAQSDYGRVVVAVLPHPFHGRLTERVILWVRPYLNLKGERYKLTWWSDGVAYYEPVATTA</sequence>
<dbReference type="EMBL" id="DTGR01000112">
    <property type="protein sequence ID" value="HHS29432.1"/>
    <property type="molecule type" value="Genomic_DNA"/>
</dbReference>